<organism evidence="1 2">
    <name type="scientific">Marivivens donghaensis</name>
    <dbReference type="NCBI Taxonomy" id="1699413"/>
    <lineage>
        <taxon>Bacteria</taxon>
        <taxon>Pseudomonadati</taxon>
        <taxon>Pseudomonadota</taxon>
        <taxon>Alphaproteobacteria</taxon>
        <taxon>Rhodobacterales</taxon>
        <taxon>Paracoccaceae</taxon>
        <taxon>Marivivens group</taxon>
        <taxon>Marivivens</taxon>
    </lineage>
</organism>
<proteinExistence type="predicted"/>
<comment type="caution">
    <text evidence="1">The sequence shown here is derived from an EMBL/GenBank/DDBJ whole genome shotgun (WGS) entry which is preliminary data.</text>
</comment>
<sequence length="185" mass="20208">MASIGHNGGPAIGSTGWQRFAWQKARTDLLPTLPIEVVRLRVNRAKELGLPYKTYASVRAATGHDLIGFLFSSNALRLFKEAKLAEEQAQKLAAIKADRNAIVHRPLSPEVVAQLDGIDSAHAAPLFTSKWTDMRDDLRAMVQSRKGSADRFMLIGEGTIEREWVAAGQLAGFMSGEAYFAQAQG</sequence>
<protein>
    <submittedName>
        <fullName evidence="1">Uncharacterized protein</fullName>
    </submittedName>
</protein>
<evidence type="ECO:0000313" key="1">
    <source>
        <dbReference type="EMBL" id="NIY71110.1"/>
    </source>
</evidence>
<reference evidence="1 2" key="1">
    <citation type="submission" date="2020-03" db="EMBL/GenBank/DDBJ databases">
        <title>Bacterial isolates of synthetic phycosphere.</title>
        <authorList>
            <person name="Fu H."/>
            <person name="Moran M.A."/>
        </authorList>
    </citation>
    <scope>NUCLEOTIDE SEQUENCE [LARGE SCALE GENOMIC DNA]</scope>
    <source>
        <strain evidence="1 2">HF1</strain>
    </source>
</reference>
<gene>
    <name evidence="1" type="ORF">HCZ30_01520</name>
</gene>
<name>A0ABX0VUJ8_9RHOB</name>
<keyword evidence="2" id="KW-1185">Reference proteome</keyword>
<dbReference type="EMBL" id="JAATOP010000001">
    <property type="protein sequence ID" value="NIY71110.1"/>
    <property type="molecule type" value="Genomic_DNA"/>
</dbReference>
<accession>A0ABX0VUJ8</accession>
<dbReference type="RefSeq" id="WP_167635996.1">
    <property type="nucleotide sequence ID" value="NZ_JAATOP010000001.1"/>
</dbReference>
<evidence type="ECO:0000313" key="2">
    <source>
        <dbReference type="Proteomes" id="UP000709466"/>
    </source>
</evidence>
<dbReference type="Proteomes" id="UP000709466">
    <property type="component" value="Unassembled WGS sequence"/>
</dbReference>